<dbReference type="HOGENOM" id="CLU_012184_0_1_1"/>
<dbReference type="Gene3D" id="2.10.25.160">
    <property type="entry name" value="Granulin"/>
    <property type="match status" value="1"/>
</dbReference>
<dbReference type="InterPro" id="IPR038765">
    <property type="entry name" value="Papain-like_cys_pep_sf"/>
</dbReference>
<evidence type="ECO:0000256" key="3">
    <source>
        <dbReference type="ARBA" id="ARBA00022729"/>
    </source>
</evidence>
<feature type="domain" description="Peptidase C1A papain C-terminal" evidence="10">
    <location>
        <begin position="105"/>
        <end position="320"/>
    </location>
</feature>
<dbReference type="SMART" id="SM00277">
    <property type="entry name" value="GRAN"/>
    <property type="match status" value="1"/>
</dbReference>
<dbReference type="STRING" id="88036.D8RNW0"/>
<proteinExistence type="inferred from homology"/>
<keyword evidence="3" id="KW-0732">Signal</keyword>
<sequence length="446" mass="48780">MAGSSDSDLSGEYASWCAKFGKECASSNSLGDRRFETFKENFRYIEEHNRAGKHSYRLGLNQFSDLTSEEFRQRFLGLRPDLIDSPVLKMPRDSDIEEGFQNVDLPASVDWRKHGAVTAPKDQGSCGGCWAFATTGAIEGINQIVTGQLMSLSEQELIDCDKKADKGCDGGLMENAYQFIVENGGLDTETDYPYHASESHCNMKKLNSRVVAIDGYEAIPDGDEQALLRAVAKQPVSVAIEGASKDFQHYASGVFTGHCGEEINHGVLIVGYGTEDGLDYWIVKNSWAATWGDGGFVKMQRNTGKRGGLCSINTLASYPVKSGGNPPQPEPRPPSPEPPSPAPEQQCDKFNKCPSGTTCCCRFPIGPKCLLWGCCGVESAVCCPDHQHCCPHDYPVCHPKDGLCLKVLAMLFLFLFSWVLTTQDLVQSSSDVRGVKLTKSTLPIWS</sequence>
<dbReference type="Gene3D" id="3.90.70.10">
    <property type="entry name" value="Cysteine proteinases"/>
    <property type="match status" value="1"/>
</dbReference>
<dbReference type="Pfam" id="PF00112">
    <property type="entry name" value="Peptidase_C1"/>
    <property type="match status" value="1"/>
</dbReference>
<dbReference type="InterPro" id="IPR000118">
    <property type="entry name" value="Granulin"/>
</dbReference>
<gene>
    <name evidence="12" type="ORF">SELMODRAFT_98707</name>
</gene>
<evidence type="ECO:0000256" key="2">
    <source>
        <dbReference type="ARBA" id="ARBA00022670"/>
    </source>
</evidence>
<dbReference type="GO" id="GO:0005764">
    <property type="term" value="C:lysosome"/>
    <property type="evidence" value="ECO:0000318"/>
    <property type="project" value="GO_Central"/>
</dbReference>
<dbReference type="InterPro" id="IPR025660">
    <property type="entry name" value="Pept_his_AS"/>
</dbReference>
<dbReference type="Pfam" id="PF00396">
    <property type="entry name" value="Granulin"/>
    <property type="match status" value="1"/>
</dbReference>
<feature type="region of interest" description="Disordered" evidence="8">
    <location>
        <begin position="321"/>
        <end position="343"/>
    </location>
</feature>
<evidence type="ECO:0000256" key="6">
    <source>
        <dbReference type="ARBA" id="ARBA00023157"/>
    </source>
</evidence>
<keyword evidence="13" id="KW-1185">Reference proteome</keyword>
<organism evidence="13">
    <name type="scientific">Selaginella moellendorffii</name>
    <name type="common">Spikemoss</name>
    <dbReference type="NCBI Taxonomy" id="88036"/>
    <lineage>
        <taxon>Eukaryota</taxon>
        <taxon>Viridiplantae</taxon>
        <taxon>Streptophyta</taxon>
        <taxon>Embryophyta</taxon>
        <taxon>Tracheophyta</taxon>
        <taxon>Lycopodiopsida</taxon>
        <taxon>Selaginellales</taxon>
        <taxon>Selaginellaceae</taxon>
        <taxon>Selaginella</taxon>
    </lineage>
</organism>
<evidence type="ECO:0000256" key="1">
    <source>
        <dbReference type="ARBA" id="ARBA00008455"/>
    </source>
</evidence>
<dbReference type="Proteomes" id="UP000001514">
    <property type="component" value="Unassembled WGS sequence"/>
</dbReference>
<dbReference type="eggNOG" id="KOG4296">
    <property type="taxonomic scope" value="Eukaryota"/>
</dbReference>
<dbReference type="InterPro" id="IPR000668">
    <property type="entry name" value="Peptidase_C1A_C"/>
</dbReference>
<dbReference type="KEGG" id="smo:SELMODRAFT_98707"/>
<dbReference type="GO" id="GO:0004197">
    <property type="term" value="F:cysteine-type endopeptidase activity"/>
    <property type="evidence" value="ECO:0000318"/>
    <property type="project" value="GO_Central"/>
</dbReference>
<evidence type="ECO:0000259" key="11">
    <source>
        <dbReference type="SMART" id="SM00848"/>
    </source>
</evidence>
<dbReference type="EMBL" id="GL377585">
    <property type="protein sequence ID" value="EFJ25935.1"/>
    <property type="molecule type" value="Genomic_DNA"/>
</dbReference>
<keyword evidence="5" id="KW-0788">Thiol protease</keyword>
<evidence type="ECO:0000256" key="4">
    <source>
        <dbReference type="ARBA" id="ARBA00022801"/>
    </source>
</evidence>
<feature type="domain" description="Cathepsin propeptide inhibitor" evidence="11">
    <location>
        <begin position="13"/>
        <end position="71"/>
    </location>
</feature>
<dbReference type="PROSITE" id="PS00139">
    <property type="entry name" value="THIOL_PROTEASE_CYS"/>
    <property type="match status" value="1"/>
</dbReference>
<dbReference type="InterPro" id="IPR013128">
    <property type="entry name" value="Peptidase_C1A"/>
</dbReference>
<evidence type="ECO:0000259" key="10">
    <source>
        <dbReference type="SMART" id="SM00645"/>
    </source>
</evidence>
<dbReference type="InterPro" id="IPR039417">
    <property type="entry name" value="Peptidase_C1A_papain-like"/>
</dbReference>
<dbReference type="SUPFAM" id="SSF54001">
    <property type="entry name" value="Cysteine proteinases"/>
    <property type="match status" value="1"/>
</dbReference>
<dbReference type="MEROPS" id="C01.A13"/>
<dbReference type="InParanoid" id="D8RNW0"/>
<keyword evidence="4" id="KW-0378">Hydrolase</keyword>
<evidence type="ECO:0000259" key="9">
    <source>
        <dbReference type="SMART" id="SM00277"/>
    </source>
</evidence>
<dbReference type="InterPro" id="IPR000169">
    <property type="entry name" value="Pept_cys_AS"/>
</dbReference>
<dbReference type="CDD" id="cd02248">
    <property type="entry name" value="Peptidase_C1A"/>
    <property type="match status" value="1"/>
</dbReference>
<dbReference type="PROSITE" id="PS00639">
    <property type="entry name" value="THIOL_PROTEASE_HIS"/>
    <property type="match status" value="1"/>
</dbReference>
<evidence type="ECO:0000256" key="7">
    <source>
        <dbReference type="ARBA" id="ARBA00023180"/>
    </source>
</evidence>
<dbReference type="InterPro" id="IPR025661">
    <property type="entry name" value="Pept_asp_AS"/>
</dbReference>
<dbReference type="GO" id="GO:0005615">
    <property type="term" value="C:extracellular space"/>
    <property type="evidence" value="ECO:0000318"/>
    <property type="project" value="GO_Central"/>
</dbReference>
<dbReference type="FunFam" id="3.90.70.10:FF:000067">
    <property type="entry name" value="Senescence-specific cysteine protease"/>
    <property type="match status" value="1"/>
</dbReference>
<evidence type="ECO:0008006" key="14">
    <source>
        <dbReference type="Google" id="ProtNLM"/>
    </source>
</evidence>
<evidence type="ECO:0000313" key="13">
    <source>
        <dbReference type="Proteomes" id="UP000001514"/>
    </source>
</evidence>
<name>D8RNW0_SELML</name>
<accession>D8RNW0</accession>
<dbReference type="Gramene" id="EFJ25935">
    <property type="protein sequence ID" value="EFJ25935"/>
    <property type="gene ID" value="SELMODRAFT_98707"/>
</dbReference>
<dbReference type="AlphaFoldDB" id="D8RNW0"/>
<dbReference type="InterPro" id="IPR013201">
    <property type="entry name" value="Prot_inhib_I29"/>
</dbReference>
<dbReference type="Pfam" id="PF08246">
    <property type="entry name" value="Inhibitor_I29"/>
    <property type="match status" value="1"/>
</dbReference>
<dbReference type="PROSITE" id="PS00640">
    <property type="entry name" value="THIOL_PROTEASE_ASN"/>
    <property type="match status" value="1"/>
</dbReference>
<evidence type="ECO:0000256" key="5">
    <source>
        <dbReference type="ARBA" id="ARBA00022807"/>
    </source>
</evidence>
<evidence type="ECO:0000313" key="12">
    <source>
        <dbReference type="EMBL" id="EFJ25935.1"/>
    </source>
</evidence>
<dbReference type="PRINTS" id="PR00705">
    <property type="entry name" value="PAPAIN"/>
</dbReference>
<dbReference type="InterPro" id="IPR037277">
    <property type="entry name" value="Granulin_sf"/>
</dbReference>
<protein>
    <recommendedName>
        <fullName evidence="14">Granulins domain-containing protein</fullName>
    </recommendedName>
</protein>
<keyword evidence="7" id="KW-0325">Glycoprotein</keyword>
<dbReference type="SMART" id="SM00848">
    <property type="entry name" value="Inhibitor_I29"/>
    <property type="match status" value="1"/>
</dbReference>
<dbReference type="GO" id="GO:0051603">
    <property type="term" value="P:proteolysis involved in protein catabolic process"/>
    <property type="evidence" value="ECO:0000318"/>
    <property type="project" value="GO_Central"/>
</dbReference>
<evidence type="ECO:0000256" key="8">
    <source>
        <dbReference type="SAM" id="MobiDB-lite"/>
    </source>
</evidence>
<keyword evidence="2" id="KW-0645">Protease</keyword>
<reference evidence="12 13" key="1">
    <citation type="journal article" date="2011" name="Science">
        <title>The Selaginella genome identifies genetic changes associated with the evolution of vascular plants.</title>
        <authorList>
            <person name="Banks J.A."/>
            <person name="Nishiyama T."/>
            <person name="Hasebe M."/>
            <person name="Bowman J.L."/>
            <person name="Gribskov M."/>
            <person name="dePamphilis C."/>
            <person name="Albert V.A."/>
            <person name="Aono N."/>
            <person name="Aoyama T."/>
            <person name="Ambrose B.A."/>
            <person name="Ashton N.W."/>
            <person name="Axtell M.J."/>
            <person name="Barker E."/>
            <person name="Barker M.S."/>
            <person name="Bennetzen J.L."/>
            <person name="Bonawitz N.D."/>
            <person name="Chapple C."/>
            <person name="Cheng C."/>
            <person name="Correa L.G."/>
            <person name="Dacre M."/>
            <person name="DeBarry J."/>
            <person name="Dreyer I."/>
            <person name="Elias M."/>
            <person name="Engstrom E.M."/>
            <person name="Estelle M."/>
            <person name="Feng L."/>
            <person name="Finet C."/>
            <person name="Floyd S.K."/>
            <person name="Frommer W.B."/>
            <person name="Fujita T."/>
            <person name="Gramzow L."/>
            <person name="Gutensohn M."/>
            <person name="Harholt J."/>
            <person name="Hattori M."/>
            <person name="Heyl A."/>
            <person name="Hirai T."/>
            <person name="Hiwatashi Y."/>
            <person name="Ishikawa M."/>
            <person name="Iwata M."/>
            <person name="Karol K.G."/>
            <person name="Koehler B."/>
            <person name="Kolukisaoglu U."/>
            <person name="Kubo M."/>
            <person name="Kurata T."/>
            <person name="Lalonde S."/>
            <person name="Li K."/>
            <person name="Li Y."/>
            <person name="Litt A."/>
            <person name="Lyons E."/>
            <person name="Manning G."/>
            <person name="Maruyama T."/>
            <person name="Michael T.P."/>
            <person name="Mikami K."/>
            <person name="Miyazaki S."/>
            <person name="Morinaga S."/>
            <person name="Murata T."/>
            <person name="Mueller-Roeber B."/>
            <person name="Nelson D.R."/>
            <person name="Obara M."/>
            <person name="Oguri Y."/>
            <person name="Olmstead R.G."/>
            <person name="Onodera N."/>
            <person name="Petersen B.L."/>
            <person name="Pils B."/>
            <person name="Prigge M."/>
            <person name="Rensing S.A."/>
            <person name="Riano-Pachon D.M."/>
            <person name="Roberts A.W."/>
            <person name="Sato Y."/>
            <person name="Scheller H.V."/>
            <person name="Schulz B."/>
            <person name="Schulz C."/>
            <person name="Shakirov E.V."/>
            <person name="Shibagaki N."/>
            <person name="Shinohara N."/>
            <person name="Shippen D.E."/>
            <person name="Soerensen I."/>
            <person name="Sotooka R."/>
            <person name="Sugimoto N."/>
            <person name="Sugita M."/>
            <person name="Sumikawa N."/>
            <person name="Tanurdzic M."/>
            <person name="Theissen G."/>
            <person name="Ulvskov P."/>
            <person name="Wakazuki S."/>
            <person name="Weng J.K."/>
            <person name="Willats W.W."/>
            <person name="Wipf D."/>
            <person name="Wolf P.G."/>
            <person name="Yang L."/>
            <person name="Zimmer A.D."/>
            <person name="Zhu Q."/>
            <person name="Mitros T."/>
            <person name="Hellsten U."/>
            <person name="Loque D."/>
            <person name="Otillar R."/>
            <person name="Salamov A."/>
            <person name="Schmutz J."/>
            <person name="Shapiro H."/>
            <person name="Lindquist E."/>
            <person name="Lucas S."/>
            <person name="Rokhsar D."/>
            <person name="Grigoriev I.V."/>
        </authorList>
    </citation>
    <scope>NUCLEOTIDE SEQUENCE [LARGE SCALE GENOMIC DNA]</scope>
</reference>
<dbReference type="eggNOG" id="KOG1543">
    <property type="taxonomic scope" value="Eukaryota"/>
</dbReference>
<dbReference type="SUPFAM" id="SSF57277">
    <property type="entry name" value="Granulin repeat"/>
    <property type="match status" value="1"/>
</dbReference>
<feature type="compositionally biased region" description="Pro residues" evidence="8">
    <location>
        <begin position="326"/>
        <end position="342"/>
    </location>
</feature>
<feature type="domain" description="Granulins" evidence="9">
    <location>
        <begin position="347"/>
        <end position="404"/>
    </location>
</feature>
<comment type="similarity">
    <text evidence="1">Belongs to the peptidase C1 family.</text>
</comment>
<dbReference type="FunFam" id="2.10.25.160:FF:000002">
    <property type="entry name" value="Cysteine protease 1"/>
    <property type="match status" value="1"/>
</dbReference>
<dbReference type="SMART" id="SM00645">
    <property type="entry name" value="Pept_C1"/>
    <property type="match status" value="1"/>
</dbReference>
<dbReference type="PANTHER" id="PTHR12411">
    <property type="entry name" value="CYSTEINE PROTEASE FAMILY C1-RELATED"/>
    <property type="match status" value="1"/>
</dbReference>
<keyword evidence="6" id="KW-1015">Disulfide bond</keyword>